<organism evidence="2">
    <name type="scientific">marine metagenome</name>
    <dbReference type="NCBI Taxonomy" id="408172"/>
    <lineage>
        <taxon>unclassified sequences</taxon>
        <taxon>metagenomes</taxon>
        <taxon>ecological metagenomes</taxon>
    </lineage>
</organism>
<feature type="transmembrane region" description="Helical" evidence="1">
    <location>
        <begin position="78"/>
        <end position="95"/>
    </location>
</feature>
<name>A0A382N1V6_9ZZZZ</name>
<keyword evidence="1" id="KW-1133">Transmembrane helix</keyword>
<keyword evidence="1" id="KW-0472">Membrane</keyword>
<dbReference type="EMBL" id="UINC01097434">
    <property type="protein sequence ID" value="SVC55129.1"/>
    <property type="molecule type" value="Genomic_DNA"/>
</dbReference>
<dbReference type="AlphaFoldDB" id="A0A382N1V6"/>
<evidence type="ECO:0000256" key="1">
    <source>
        <dbReference type="SAM" id="Phobius"/>
    </source>
</evidence>
<reference evidence="2" key="1">
    <citation type="submission" date="2018-05" db="EMBL/GenBank/DDBJ databases">
        <authorList>
            <person name="Lanie J.A."/>
            <person name="Ng W.-L."/>
            <person name="Kazmierczak K.M."/>
            <person name="Andrzejewski T.M."/>
            <person name="Davidsen T.M."/>
            <person name="Wayne K.J."/>
            <person name="Tettelin H."/>
            <person name="Glass J.I."/>
            <person name="Rusch D."/>
            <person name="Podicherti R."/>
            <person name="Tsui H.-C.T."/>
            <person name="Winkler M.E."/>
        </authorList>
    </citation>
    <scope>NUCLEOTIDE SEQUENCE</scope>
</reference>
<feature type="transmembrane region" description="Helical" evidence="1">
    <location>
        <begin position="20"/>
        <end position="38"/>
    </location>
</feature>
<proteinExistence type="predicted"/>
<protein>
    <submittedName>
        <fullName evidence="2">Uncharacterized protein</fullName>
    </submittedName>
</protein>
<gene>
    <name evidence="2" type="ORF">METZ01_LOCUS307983</name>
</gene>
<keyword evidence="1" id="KW-0812">Transmembrane</keyword>
<sequence>MAQKRKGIAKPRHQPFLQEYNFEITVVVLLALGIFLLVEDMEIKHYLYIFIKAIFFAIGKVIKWLRDGTIFVVKQFEVSDLVGISLILLAVILIANRWRERMIERFSQLNNCPECGGHIHRIRRNLKQKVLSVVYFVNVKHYHCKSCSYKGIKLVKR</sequence>
<evidence type="ECO:0000313" key="2">
    <source>
        <dbReference type="EMBL" id="SVC55129.1"/>
    </source>
</evidence>
<accession>A0A382N1V6</accession>